<feature type="transmembrane region" description="Helical" evidence="1">
    <location>
        <begin position="95"/>
        <end position="115"/>
    </location>
</feature>
<keyword evidence="4" id="KW-1185">Reference proteome</keyword>
<name>A0A545TTD3_9PROT</name>
<feature type="transmembrane region" description="Helical" evidence="1">
    <location>
        <begin position="121"/>
        <end position="139"/>
    </location>
</feature>
<proteinExistence type="predicted"/>
<evidence type="ECO:0000256" key="1">
    <source>
        <dbReference type="SAM" id="Phobius"/>
    </source>
</evidence>
<gene>
    <name evidence="3" type="ORF">FKG95_09895</name>
</gene>
<evidence type="ECO:0000313" key="3">
    <source>
        <dbReference type="EMBL" id="TQV80480.1"/>
    </source>
</evidence>
<dbReference type="SUPFAM" id="SSF103481">
    <property type="entry name" value="Multidrug resistance efflux transporter EmrE"/>
    <property type="match status" value="1"/>
</dbReference>
<dbReference type="EMBL" id="VHSH01000003">
    <property type="protein sequence ID" value="TQV80480.1"/>
    <property type="molecule type" value="Genomic_DNA"/>
</dbReference>
<dbReference type="InterPro" id="IPR000620">
    <property type="entry name" value="EamA_dom"/>
</dbReference>
<protein>
    <submittedName>
        <fullName evidence="3">EamA family transporter</fullName>
    </submittedName>
</protein>
<sequence length="145" mass="15570">MLQPVLFATLAAVGNAIFVYGQRGAATSANPFLFMGFAVLACLAFFAVAVLVYRTPEDTAYVAANWRMILLSGFGFFVTFVGFFLLFNKYGASQYTLYAVISILTTSIGVGVFLYRESINAYQIAGTAFAVAAIILFAYGKAKSG</sequence>
<keyword evidence="1" id="KW-0472">Membrane</keyword>
<feature type="domain" description="EamA" evidence="2">
    <location>
        <begin position="5"/>
        <end position="137"/>
    </location>
</feature>
<feature type="transmembrane region" description="Helical" evidence="1">
    <location>
        <begin position="33"/>
        <end position="54"/>
    </location>
</feature>
<comment type="caution">
    <text evidence="3">The sequence shown here is derived from an EMBL/GenBank/DDBJ whole genome shotgun (WGS) entry which is preliminary data.</text>
</comment>
<organism evidence="3 4">
    <name type="scientific">Denitrobaculum tricleocarpae</name>
    <dbReference type="NCBI Taxonomy" id="2591009"/>
    <lineage>
        <taxon>Bacteria</taxon>
        <taxon>Pseudomonadati</taxon>
        <taxon>Pseudomonadota</taxon>
        <taxon>Alphaproteobacteria</taxon>
        <taxon>Rhodospirillales</taxon>
        <taxon>Rhodospirillaceae</taxon>
        <taxon>Denitrobaculum</taxon>
    </lineage>
</organism>
<evidence type="ECO:0000313" key="4">
    <source>
        <dbReference type="Proteomes" id="UP000315252"/>
    </source>
</evidence>
<dbReference type="AlphaFoldDB" id="A0A545TTD3"/>
<feature type="transmembrane region" description="Helical" evidence="1">
    <location>
        <begin position="6"/>
        <end position="21"/>
    </location>
</feature>
<dbReference type="Pfam" id="PF00892">
    <property type="entry name" value="EamA"/>
    <property type="match status" value="1"/>
</dbReference>
<keyword evidence="1" id="KW-0812">Transmembrane</keyword>
<feature type="transmembrane region" description="Helical" evidence="1">
    <location>
        <begin position="66"/>
        <end position="88"/>
    </location>
</feature>
<reference evidence="3 4" key="1">
    <citation type="submission" date="2019-06" db="EMBL/GenBank/DDBJ databases">
        <title>Whole genome sequence for Rhodospirillaceae sp. R148.</title>
        <authorList>
            <person name="Wang G."/>
        </authorList>
    </citation>
    <scope>NUCLEOTIDE SEQUENCE [LARGE SCALE GENOMIC DNA]</scope>
    <source>
        <strain evidence="3 4">R148</strain>
    </source>
</reference>
<keyword evidence="1" id="KW-1133">Transmembrane helix</keyword>
<evidence type="ECO:0000259" key="2">
    <source>
        <dbReference type="Pfam" id="PF00892"/>
    </source>
</evidence>
<dbReference type="GO" id="GO:0016020">
    <property type="term" value="C:membrane"/>
    <property type="evidence" value="ECO:0007669"/>
    <property type="project" value="InterPro"/>
</dbReference>
<dbReference type="Proteomes" id="UP000315252">
    <property type="component" value="Unassembled WGS sequence"/>
</dbReference>
<dbReference type="OrthoDB" id="7358938at2"/>
<dbReference type="InterPro" id="IPR037185">
    <property type="entry name" value="EmrE-like"/>
</dbReference>
<accession>A0A545TTD3</accession>
<dbReference type="RefSeq" id="WP_142896194.1">
    <property type="nucleotide sequence ID" value="NZ_ML660054.1"/>
</dbReference>